<dbReference type="GO" id="GO:0008080">
    <property type="term" value="F:N-acetyltransferase activity"/>
    <property type="evidence" value="ECO:0007669"/>
    <property type="project" value="InterPro"/>
</dbReference>
<dbReference type="RefSeq" id="WP_058463407.1">
    <property type="nucleotide sequence ID" value="NZ_CAAAHQ010000011.1"/>
</dbReference>
<dbReference type="Proteomes" id="UP000054854">
    <property type="component" value="Unassembled WGS sequence"/>
</dbReference>
<dbReference type="Gene3D" id="3.40.630.30">
    <property type="match status" value="1"/>
</dbReference>
<sequence>MKALDFFGFFIRNEDGTIVGGCGGDNMYGGLFVGQLWVKETLRGMGYGTQLMQKAEELAEKSGCNFIAVNTFDWEALDFYKKLGYYVEFERKGFDNNSTFYFLRKNLR</sequence>
<dbReference type="PROSITE" id="PS51186">
    <property type="entry name" value="GNAT"/>
    <property type="match status" value="1"/>
</dbReference>
<dbReference type="GO" id="GO:1905502">
    <property type="term" value="F:acetyl-CoA binding"/>
    <property type="evidence" value="ECO:0007669"/>
    <property type="project" value="TreeGrafter"/>
</dbReference>
<name>A0A378IHA1_9GAMM</name>
<proteinExistence type="predicted"/>
<dbReference type="InterPro" id="IPR000182">
    <property type="entry name" value="GNAT_dom"/>
</dbReference>
<evidence type="ECO:0000313" key="4">
    <source>
        <dbReference type="Proteomes" id="UP000054854"/>
    </source>
</evidence>
<dbReference type="PANTHER" id="PTHR13538">
    <property type="entry name" value="N-ACETYLTRANSFERASE 6"/>
    <property type="match status" value="1"/>
</dbReference>
<dbReference type="InterPro" id="IPR039840">
    <property type="entry name" value="NAA80"/>
</dbReference>
<dbReference type="SUPFAM" id="SSF55729">
    <property type="entry name" value="Acyl-CoA N-acyltransferases (Nat)"/>
    <property type="match status" value="1"/>
</dbReference>
<dbReference type="PANTHER" id="PTHR13538:SF4">
    <property type="entry name" value="N-ALPHA-ACETYLTRANSFERASE 80"/>
    <property type="match status" value="1"/>
</dbReference>
<reference evidence="3 5" key="2">
    <citation type="submission" date="2018-06" db="EMBL/GenBank/DDBJ databases">
        <authorList>
            <consortium name="Pathogen Informatics"/>
            <person name="Doyle S."/>
        </authorList>
    </citation>
    <scope>NUCLEOTIDE SEQUENCE [LARGE SCALE GENOMIC DNA]</scope>
    <source>
        <strain evidence="3 5">NCTC12438</strain>
    </source>
</reference>
<dbReference type="CDD" id="cd04301">
    <property type="entry name" value="NAT_SF"/>
    <property type="match status" value="1"/>
</dbReference>
<feature type="domain" description="N-acetyltransferase" evidence="1">
    <location>
        <begin position="1"/>
        <end position="108"/>
    </location>
</feature>
<protein>
    <submittedName>
        <fullName evidence="3">N-acetyltransferase GCN5</fullName>
    </submittedName>
</protein>
<reference evidence="2 4" key="1">
    <citation type="submission" date="2015-11" db="EMBL/GenBank/DDBJ databases">
        <title>Genomic analysis of 38 Legionella species identifies large and diverse effector repertoires.</title>
        <authorList>
            <person name="Burstein D."/>
            <person name="Amaro F."/>
            <person name="Zusman T."/>
            <person name="Lifshitz Z."/>
            <person name="Cohen O."/>
            <person name="Gilbert J.A."/>
            <person name="Pupko T."/>
            <person name="Shuman H.A."/>
            <person name="Segal G."/>
        </authorList>
    </citation>
    <scope>NUCLEOTIDE SEQUENCE [LARGE SCALE GENOMIC DNA]</scope>
    <source>
        <strain evidence="2 4">CDC#72-OH-14</strain>
    </source>
</reference>
<dbReference type="EMBL" id="LNXX01000004">
    <property type="protein sequence ID" value="KTC93575.1"/>
    <property type="molecule type" value="Genomic_DNA"/>
</dbReference>
<evidence type="ECO:0000259" key="1">
    <source>
        <dbReference type="PROSITE" id="PS51186"/>
    </source>
</evidence>
<keyword evidence="4" id="KW-1185">Reference proteome</keyword>
<dbReference type="AlphaFoldDB" id="A0A378IHA1"/>
<dbReference type="OrthoDB" id="9787920at2"/>
<gene>
    <name evidence="2" type="ORF">Lcin_0155</name>
    <name evidence="3" type="ORF">NCTC12438_00688</name>
</gene>
<evidence type="ECO:0000313" key="5">
    <source>
        <dbReference type="Proteomes" id="UP000255316"/>
    </source>
</evidence>
<accession>A0A378IHA1</accession>
<evidence type="ECO:0000313" key="3">
    <source>
        <dbReference type="EMBL" id="STX34095.1"/>
    </source>
</evidence>
<dbReference type="STRING" id="28085.Lcin_0155"/>
<organism evidence="3 5">
    <name type="scientific">Legionella cincinnatiensis</name>
    <dbReference type="NCBI Taxonomy" id="28085"/>
    <lineage>
        <taxon>Bacteria</taxon>
        <taxon>Pseudomonadati</taxon>
        <taxon>Pseudomonadota</taxon>
        <taxon>Gammaproteobacteria</taxon>
        <taxon>Legionellales</taxon>
        <taxon>Legionellaceae</taxon>
        <taxon>Legionella</taxon>
    </lineage>
</organism>
<dbReference type="EMBL" id="UGNX01000001">
    <property type="protein sequence ID" value="STX34095.1"/>
    <property type="molecule type" value="Genomic_DNA"/>
</dbReference>
<evidence type="ECO:0000313" key="2">
    <source>
        <dbReference type="EMBL" id="KTC93575.1"/>
    </source>
</evidence>
<dbReference type="Pfam" id="PF00583">
    <property type="entry name" value="Acetyltransf_1"/>
    <property type="match status" value="1"/>
</dbReference>
<dbReference type="Proteomes" id="UP000255316">
    <property type="component" value="Unassembled WGS sequence"/>
</dbReference>
<dbReference type="InterPro" id="IPR016181">
    <property type="entry name" value="Acyl_CoA_acyltransferase"/>
</dbReference>
<keyword evidence="3" id="KW-0808">Transferase</keyword>
<dbReference type="GO" id="GO:0005737">
    <property type="term" value="C:cytoplasm"/>
    <property type="evidence" value="ECO:0007669"/>
    <property type="project" value="TreeGrafter"/>
</dbReference>